<sequence length="108" mass="12575">MMGEEKQAMLVLEEQYANNQKFISRSFEEIDAISAGFKHYVDESYEQIRHSALIRNNDNVDLGALNRAFSLLQDESSKEINRHVKTLQAMQEENKSIYKNSLKAFEEE</sequence>
<gene>
    <name evidence="1" type="ORF">ESZ50_11045</name>
</gene>
<dbReference type="RefSeq" id="WP_148623957.1">
    <property type="nucleotide sequence ID" value="NZ_SDGZ01000028.1"/>
</dbReference>
<proteinExistence type="predicted"/>
<evidence type="ECO:0000313" key="1">
    <source>
        <dbReference type="EMBL" id="TYC47883.1"/>
    </source>
</evidence>
<evidence type="ECO:0000313" key="2">
    <source>
        <dbReference type="Proteomes" id="UP000371977"/>
    </source>
</evidence>
<accession>A0A6C2C2Z5</accession>
<dbReference type="AlphaFoldDB" id="A0A6C2C2Z5"/>
<protein>
    <submittedName>
        <fullName evidence="1">Uncharacterized protein</fullName>
    </submittedName>
</protein>
<organism evidence="1 2">
    <name type="scientific">Weissella muntiaci</name>
    <dbReference type="NCBI Taxonomy" id="2508881"/>
    <lineage>
        <taxon>Bacteria</taxon>
        <taxon>Bacillati</taxon>
        <taxon>Bacillota</taxon>
        <taxon>Bacilli</taxon>
        <taxon>Lactobacillales</taxon>
        <taxon>Lactobacillaceae</taxon>
        <taxon>Weissella</taxon>
    </lineage>
</organism>
<name>A0A6C2C2Z5_9LACO</name>
<dbReference type="Proteomes" id="UP000371977">
    <property type="component" value="Unassembled WGS sequence"/>
</dbReference>
<dbReference type="EMBL" id="SDGZ01000028">
    <property type="protein sequence ID" value="TYC47883.1"/>
    <property type="molecule type" value="Genomic_DNA"/>
</dbReference>
<comment type="caution">
    <text evidence="1">The sequence shown here is derived from an EMBL/GenBank/DDBJ whole genome shotgun (WGS) entry which is preliminary data.</text>
</comment>
<reference evidence="1 2" key="1">
    <citation type="submission" date="2019-01" db="EMBL/GenBank/DDBJ databases">
        <title>Weissella sp. nov., a novel lactic acid bacterium isolated from animal feces.</title>
        <authorList>
            <person name="Wang L.-T."/>
        </authorList>
    </citation>
    <scope>NUCLEOTIDE SEQUENCE [LARGE SCALE GENOMIC DNA]</scope>
    <source>
        <strain evidence="1 2">8H-2</strain>
    </source>
</reference>
<keyword evidence="2" id="KW-1185">Reference proteome</keyword>